<evidence type="ECO:0000256" key="6">
    <source>
        <dbReference type="ARBA" id="ARBA00022525"/>
    </source>
</evidence>
<keyword evidence="6" id="KW-0964">Secreted</keyword>
<dbReference type="SUPFAM" id="SSF53187">
    <property type="entry name" value="Zn-dependent exopeptidases"/>
    <property type="match status" value="1"/>
</dbReference>
<keyword evidence="10" id="KW-0732">Signal</keyword>
<evidence type="ECO:0000256" key="10">
    <source>
        <dbReference type="ARBA" id="ARBA00022729"/>
    </source>
</evidence>
<comment type="subunit">
    <text evidence="19">Homodimer. The monomeric form is inactive while the homodimer is active.</text>
</comment>
<keyword evidence="14" id="KW-0333">Golgi apparatus</keyword>
<keyword evidence="16" id="KW-0865">Zymogen</keyword>
<dbReference type="GO" id="GO:0004180">
    <property type="term" value="F:carboxypeptidase activity"/>
    <property type="evidence" value="ECO:0007669"/>
    <property type="project" value="UniProtKB-KW"/>
</dbReference>
<dbReference type="GO" id="GO:0046872">
    <property type="term" value="F:metal ion binding"/>
    <property type="evidence" value="ECO:0007669"/>
    <property type="project" value="UniProtKB-KW"/>
</dbReference>
<proteinExistence type="predicted"/>
<dbReference type="GO" id="GO:0005576">
    <property type="term" value="C:extracellular region"/>
    <property type="evidence" value="ECO:0007669"/>
    <property type="project" value="UniProtKB-SubCell"/>
</dbReference>
<dbReference type="Gene3D" id="3.50.30.30">
    <property type="match status" value="1"/>
</dbReference>
<evidence type="ECO:0000313" key="22">
    <source>
        <dbReference type="EMBL" id="HIU13484.1"/>
    </source>
</evidence>
<dbReference type="PANTHER" id="PTHR12053">
    <property type="entry name" value="PROTEASE FAMILY M28 PLASMA GLUTAMATE CARBOXYPEPTIDASE-RELATED"/>
    <property type="match status" value="1"/>
</dbReference>
<keyword evidence="9" id="KW-0479">Metal-binding</keyword>
<evidence type="ECO:0000256" key="13">
    <source>
        <dbReference type="ARBA" id="ARBA00022833"/>
    </source>
</evidence>
<keyword evidence="18" id="KW-0458">Lysosome</keyword>
<evidence type="ECO:0000256" key="16">
    <source>
        <dbReference type="ARBA" id="ARBA00023145"/>
    </source>
</evidence>
<evidence type="ECO:0000313" key="23">
    <source>
        <dbReference type="Proteomes" id="UP000824175"/>
    </source>
</evidence>
<dbReference type="InterPro" id="IPR039866">
    <property type="entry name" value="CPQ"/>
</dbReference>
<evidence type="ECO:0000256" key="1">
    <source>
        <dbReference type="ARBA" id="ARBA00004240"/>
    </source>
</evidence>
<evidence type="ECO:0000256" key="5">
    <source>
        <dbReference type="ARBA" id="ARBA00014116"/>
    </source>
</evidence>
<organism evidence="22 23">
    <name type="scientific">Candidatus Fimiplasma intestinipullorum</name>
    <dbReference type="NCBI Taxonomy" id="2840825"/>
    <lineage>
        <taxon>Bacteria</taxon>
        <taxon>Bacillati</taxon>
        <taxon>Bacillota</taxon>
        <taxon>Clostridia</taxon>
        <taxon>Eubacteriales</taxon>
        <taxon>Candidatus Fimiplasma</taxon>
    </lineage>
</organism>
<evidence type="ECO:0000256" key="9">
    <source>
        <dbReference type="ARBA" id="ARBA00022723"/>
    </source>
</evidence>
<dbReference type="InterPro" id="IPR007484">
    <property type="entry name" value="Peptidase_M28"/>
</dbReference>
<comment type="subcellular location">
    <subcellularLocation>
        <location evidence="1">Endoplasmic reticulum</location>
    </subcellularLocation>
    <subcellularLocation>
        <location evidence="3">Golgi apparatus</location>
    </subcellularLocation>
    <subcellularLocation>
        <location evidence="2">Lysosome</location>
    </subcellularLocation>
    <subcellularLocation>
        <location evidence="4">Secreted</location>
    </subcellularLocation>
</comment>
<evidence type="ECO:0000256" key="8">
    <source>
        <dbReference type="ARBA" id="ARBA00022670"/>
    </source>
</evidence>
<evidence type="ECO:0000256" key="3">
    <source>
        <dbReference type="ARBA" id="ARBA00004555"/>
    </source>
</evidence>
<evidence type="ECO:0000256" key="4">
    <source>
        <dbReference type="ARBA" id="ARBA00004613"/>
    </source>
</evidence>
<comment type="caution">
    <text evidence="22">The sequence shown here is derived from an EMBL/GenBank/DDBJ whole genome shotgun (WGS) entry which is preliminary data.</text>
</comment>
<dbReference type="AlphaFoldDB" id="A0A9D1HQ87"/>
<protein>
    <recommendedName>
        <fullName evidence="5">Carboxypeptidase Q</fullName>
    </recommendedName>
    <alternativeName>
        <fullName evidence="20">Plasma glutamate carboxypeptidase</fullName>
    </alternativeName>
</protein>
<keyword evidence="13" id="KW-0862">Zinc</keyword>
<keyword evidence="17" id="KW-0325">Glycoprotein</keyword>
<dbReference type="GO" id="GO:0006508">
    <property type="term" value="P:proteolysis"/>
    <property type="evidence" value="ECO:0007669"/>
    <property type="project" value="UniProtKB-KW"/>
</dbReference>
<keyword evidence="15" id="KW-0482">Metalloprotease</keyword>
<keyword evidence="7" id="KW-0121">Carboxypeptidase</keyword>
<keyword evidence="8" id="KW-0645">Protease</keyword>
<sequence length="431" mass="48110">MSVCKERAWETLTKLSFERVTGTEAEKKAAEFLKSECEKAGVEAHLEEYEIDNPIIHEVSFKTTKPVEESYHVIGIGGSGTTPDEGIRAPLVYIENGNDVNLADIKGKICLITGPTMPKKIEAMAKKGAVGFIAVHGTFYDEDSLKQELRPRNSRADKKYNLPGVVMQISDAEKLVRSHPEEVEIVLKQDGEAKGKAQNVVATIEGTDLKDEIVAFSAHYDSVPYSPGAWDNGTGSITILELMHYFAENKPRRTVKFIWCGSEEIGLVGSREYCKAHKDEMDQYIFNINFDMTGVTLGYEYFCCSASEEVRHALEYMAKVENYAVETKMDLYASDSTSFAIAGVPSCSFARLAPRGGAVIHDHRDTMEHLDPDSFMITLNFVVKFSSQIINAPVNVIPRSFAPEIEKKIEERKKMMAKMEGKKEEKETKTA</sequence>
<dbReference type="GO" id="GO:0070573">
    <property type="term" value="F:metallodipeptidase activity"/>
    <property type="evidence" value="ECO:0007669"/>
    <property type="project" value="InterPro"/>
</dbReference>
<evidence type="ECO:0000256" key="11">
    <source>
        <dbReference type="ARBA" id="ARBA00022801"/>
    </source>
</evidence>
<keyword evidence="12" id="KW-0256">Endoplasmic reticulum</keyword>
<evidence type="ECO:0000256" key="14">
    <source>
        <dbReference type="ARBA" id="ARBA00023034"/>
    </source>
</evidence>
<feature type="domain" description="Peptidase M28" evidence="21">
    <location>
        <begin position="199"/>
        <end position="377"/>
    </location>
</feature>
<dbReference type="PANTHER" id="PTHR12053:SF3">
    <property type="entry name" value="CARBOXYPEPTIDASE Q"/>
    <property type="match status" value="1"/>
</dbReference>
<evidence type="ECO:0000256" key="15">
    <source>
        <dbReference type="ARBA" id="ARBA00023049"/>
    </source>
</evidence>
<reference evidence="22" key="1">
    <citation type="submission" date="2020-10" db="EMBL/GenBank/DDBJ databases">
        <authorList>
            <person name="Gilroy R."/>
        </authorList>
    </citation>
    <scope>NUCLEOTIDE SEQUENCE</scope>
    <source>
        <strain evidence="22">CHK195-11698</strain>
    </source>
</reference>
<dbReference type="GO" id="GO:0005764">
    <property type="term" value="C:lysosome"/>
    <property type="evidence" value="ECO:0007669"/>
    <property type="project" value="UniProtKB-SubCell"/>
</dbReference>
<gene>
    <name evidence="22" type="ORF">IAD15_05385</name>
</gene>
<dbReference type="Pfam" id="PF04389">
    <property type="entry name" value="Peptidase_M28"/>
    <property type="match status" value="1"/>
</dbReference>
<evidence type="ECO:0000256" key="7">
    <source>
        <dbReference type="ARBA" id="ARBA00022645"/>
    </source>
</evidence>
<evidence type="ECO:0000256" key="20">
    <source>
        <dbReference type="ARBA" id="ARBA00033328"/>
    </source>
</evidence>
<evidence type="ECO:0000256" key="18">
    <source>
        <dbReference type="ARBA" id="ARBA00023228"/>
    </source>
</evidence>
<accession>A0A9D1HQ87</accession>
<reference evidence="22" key="2">
    <citation type="journal article" date="2021" name="PeerJ">
        <title>Extensive microbial diversity within the chicken gut microbiome revealed by metagenomics and culture.</title>
        <authorList>
            <person name="Gilroy R."/>
            <person name="Ravi A."/>
            <person name="Getino M."/>
            <person name="Pursley I."/>
            <person name="Horton D.L."/>
            <person name="Alikhan N.F."/>
            <person name="Baker D."/>
            <person name="Gharbi K."/>
            <person name="Hall N."/>
            <person name="Watson M."/>
            <person name="Adriaenssens E.M."/>
            <person name="Foster-Nyarko E."/>
            <person name="Jarju S."/>
            <person name="Secka A."/>
            <person name="Antonio M."/>
            <person name="Oren A."/>
            <person name="Chaudhuri R.R."/>
            <person name="La Ragione R."/>
            <person name="Hildebrand F."/>
            <person name="Pallen M.J."/>
        </authorList>
    </citation>
    <scope>NUCLEOTIDE SEQUENCE</scope>
    <source>
        <strain evidence="22">CHK195-11698</strain>
    </source>
</reference>
<dbReference type="Gene3D" id="3.40.630.10">
    <property type="entry name" value="Zn peptidases"/>
    <property type="match status" value="1"/>
</dbReference>
<keyword evidence="11" id="KW-0378">Hydrolase</keyword>
<evidence type="ECO:0000256" key="17">
    <source>
        <dbReference type="ARBA" id="ARBA00023180"/>
    </source>
</evidence>
<dbReference type="EMBL" id="DVMJ01000048">
    <property type="protein sequence ID" value="HIU13484.1"/>
    <property type="molecule type" value="Genomic_DNA"/>
</dbReference>
<evidence type="ECO:0000256" key="19">
    <source>
        <dbReference type="ARBA" id="ARBA00025833"/>
    </source>
</evidence>
<dbReference type="Proteomes" id="UP000824175">
    <property type="component" value="Unassembled WGS sequence"/>
</dbReference>
<evidence type="ECO:0000256" key="12">
    <source>
        <dbReference type="ARBA" id="ARBA00022824"/>
    </source>
</evidence>
<evidence type="ECO:0000256" key="2">
    <source>
        <dbReference type="ARBA" id="ARBA00004371"/>
    </source>
</evidence>
<name>A0A9D1HQ87_9FIRM</name>
<evidence type="ECO:0000259" key="21">
    <source>
        <dbReference type="Pfam" id="PF04389"/>
    </source>
</evidence>